<organism evidence="2 3">
    <name type="scientific">Pelagicoccus albus</name>
    <dbReference type="NCBI Taxonomy" id="415222"/>
    <lineage>
        <taxon>Bacteria</taxon>
        <taxon>Pseudomonadati</taxon>
        <taxon>Verrucomicrobiota</taxon>
        <taxon>Opitutia</taxon>
        <taxon>Puniceicoccales</taxon>
        <taxon>Pelagicoccaceae</taxon>
        <taxon>Pelagicoccus</taxon>
    </lineage>
</organism>
<dbReference type="SUPFAM" id="SSF50405">
    <property type="entry name" value="Actin-crosslinking proteins"/>
    <property type="match status" value="1"/>
</dbReference>
<dbReference type="InterPro" id="IPR037026">
    <property type="entry name" value="Vgr_OB-fold_dom_sf"/>
</dbReference>
<reference evidence="2 3" key="1">
    <citation type="submission" date="2020-07" db="EMBL/GenBank/DDBJ databases">
        <authorList>
            <person name="Feng X."/>
        </authorList>
    </citation>
    <scope>NUCLEOTIDE SEQUENCE [LARGE SCALE GENOMIC DNA]</scope>
    <source>
        <strain evidence="2 3">JCM23202</strain>
    </source>
</reference>
<dbReference type="Gene3D" id="2.40.50.230">
    <property type="entry name" value="Gp5 N-terminal domain"/>
    <property type="match status" value="1"/>
</dbReference>
<evidence type="ECO:0000259" key="1">
    <source>
        <dbReference type="Pfam" id="PF04717"/>
    </source>
</evidence>
<feature type="domain" description="Gp5/Type VI secretion system Vgr protein OB-fold" evidence="1">
    <location>
        <begin position="8"/>
        <end position="78"/>
    </location>
</feature>
<proteinExistence type="predicted"/>
<dbReference type="AlphaFoldDB" id="A0A7X1B3E0"/>
<dbReference type="InterPro" id="IPR006531">
    <property type="entry name" value="Gp5/Vgr_OB"/>
</dbReference>
<dbReference type="InterPro" id="IPR008999">
    <property type="entry name" value="Actin-crosslinking"/>
</dbReference>
<gene>
    <name evidence="2" type="ORF">H5P27_02545</name>
</gene>
<protein>
    <submittedName>
        <fullName evidence="2">Type IV secretion protein Rhs</fullName>
    </submittedName>
</protein>
<dbReference type="RefSeq" id="WP_185658803.1">
    <property type="nucleotide sequence ID" value="NZ_CAWPOO010000005.1"/>
</dbReference>
<dbReference type="Proteomes" id="UP000526501">
    <property type="component" value="Unassembled WGS sequence"/>
</dbReference>
<keyword evidence="3" id="KW-1185">Reference proteome</keyword>
<sequence length="204" mass="21335">MYESIGSAEVIDVEDPQGRGRVQVLPVGVAGGIARWARVSTPYSGNGYGMFFTPEVGDEVLVAFATATSSEPVVLGSLSRASDARVESDPEVKSLKTKAGHELVFSDQKVELKTASGHYLSLDDSDGSVTLSSEQGDLIKLDRGTIQLEAGIKIEARSSTLEIDAANISVNAPVVQFSGVLQCDSLLASSVVSANYSPGVGNLK</sequence>
<dbReference type="Pfam" id="PF04717">
    <property type="entry name" value="Phage_base_V"/>
    <property type="match status" value="1"/>
</dbReference>
<evidence type="ECO:0000313" key="2">
    <source>
        <dbReference type="EMBL" id="MBC2604913.1"/>
    </source>
</evidence>
<dbReference type="SUPFAM" id="SSF69255">
    <property type="entry name" value="gp5 N-terminal domain-like"/>
    <property type="match status" value="1"/>
</dbReference>
<evidence type="ECO:0000313" key="3">
    <source>
        <dbReference type="Proteomes" id="UP000526501"/>
    </source>
</evidence>
<accession>A0A7X1B3E0</accession>
<dbReference type="EMBL" id="JACHVC010000005">
    <property type="protein sequence ID" value="MBC2604913.1"/>
    <property type="molecule type" value="Genomic_DNA"/>
</dbReference>
<comment type="caution">
    <text evidence="2">The sequence shown here is derived from an EMBL/GenBank/DDBJ whole genome shotgun (WGS) entry which is preliminary data.</text>
</comment>
<name>A0A7X1B3E0_9BACT</name>